<dbReference type="SUPFAM" id="SSF56524">
    <property type="entry name" value="Oxidoreductase molybdopterin-binding domain"/>
    <property type="match status" value="1"/>
</dbReference>
<evidence type="ECO:0000313" key="4">
    <source>
        <dbReference type="Proteomes" id="UP001501495"/>
    </source>
</evidence>
<reference evidence="4" key="1">
    <citation type="journal article" date="2019" name="Int. J. Syst. Evol. Microbiol.">
        <title>The Global Catalogue of Microorganisms (GCM) 10K type strain sequencing project: providing services to taxonomists for standard genome sequencing and annotation.</title>
        <authorList>
            <consortium name="The Broad Institute Genomics Platform"/>
            <consortium name="The Broad Institute Genome Sequencing Center for Infectious Disease"/>
            <person name="Wu L."/>
            <person name="Ma J."/>
        </authorList>
    </citation>
    <scope>NUCLEOTIDE SEQUENCE [LARGE SCALE GENOMIC DNA]</scope>
    <source>
        <strain evidence="4">JCM 16703</strain>
    </source>
</reference>
<feature type="domain" description="Oxidoreductase molybdopterin-binding" evidence="2">
    <location>
        <begin position="278"/>
        <end position="427"/>
    </location>
</feature>
<dbReference type="PANTHER" id="PTHR19372:SF7">
    <property type="entry name" value="SULFITE OXIDASE, MITOCHONDRIAL"/>
    <property type="match status" value="1"/>
</dbReference>
<keyword evidence="4" id="KW-1185">Reference proteome</keyword>
<dbReference type="Gene3D" id="2.60.40.650">
    <property type="match status" value="1"/>
</dbReference>
<dbReference type="Pfam" id="PF00174">
    <property type="entry name" value="Oxidored_molyb"/>
    <property type="match status" value="1"/>
</dbReference>
<proteinExistence type="predicted"/>
<evidence type="ECO:0000256" key="1">
    <source>
        <dbReference type="SAM" id="Phobius"/>
    </source>
</evidence>
<dbReference type="SUPFAM" id="SSF81296">
    <property type="entry name" value="E set domains"/>
    <property type="match status" value="1"/>
</dbReference>
<dbReference type="InterPro" id="IPR000572">
    <property type="entry name" value="OxRdtase_Mopterin-bd_dom"/>
</dbReference>
<gene>
    <name evidence="3" type="ORF">GCM10022215_30420</name>
</gene>
<keyword evidence="1" id="KW-1133">Transmembrane helix</keyword>
<dbReference type="Proteomes" id="UP001501495">
    <property type="component" value="Unassembled WGS sequence"/>
</dbReference>
<keyword evidence="1" id="KW-0472">Membrane</keyword>
<feature type="transmembrane region" description="Helical" evidence="1">
    <location>
        <begin position="118"/>
        <end position="134"/>
    </location>
</feature>
<sequence length="552" mass="58134">MEGILPCRQAIRGGGPCRTLDMFARIRTAAVWGLFGVLATLVGIAAGHLVSALLVPSSSPVLAVGSAVIDATPTPMKEWAIRNFGSKDKTILVGSVLIVVLLLSAVAGLLARRRFRNGAILQVVLVAVAAYAAITRPTAGAEDLVPSLVTAAAGVAALGVLARLAHGRRTASVPGAPTGPLAAEDRLESPVESPVATAAGASRRGVLIGAGVLAVLAAAMGEAGRAIRSFRARPEDITLPAAADPAPALPVGLDDKIPGISPLKTPNKDFYRVDTRLDTPVLSAADWTLRIDGDVENELTFTFDDLLDMELIERDITMTCVSNSVGGPYLGSATWLGVRLTDLLDRAKVGTKADQILSTDFDGMKISTPLDLATDGRDAMIAIGMNGEPLPRAHGFPARMIVPGLYGFISGTKWVTRLTLTTYAEETAYWTDRKWATDAPIKMSSRIDTPRALSQIDAGKQFIGGVAWAQQAGGIAKVQVRIDGGAWTDATLGPDVNNDYWRQWYYEWDAKPGRHSLAVRAVSGEGEVQSAVRADPFPSGSSGIQDIFVTVG</sequence>
<dbReference type="InterPro" id="IPR036374">
    <property type="entry name" value="OxRdtase_Mopterin-bd_sf"/>
</dbReference>
<keyword evidence="1" id="KW-0812">Transmembrane</keyword>
<comment type="caution">
    <text evidence="3">The sequence shown here is derived from an EMBL/GenBank/DDBJ whole genome shotgun (WGS) entry which is preliminary data.</text>
</comment>
<feature type="transmembrane region" description="Helical" evidence="1">
    <location>
        <begin position="146"/>
        <end position="165"/>
    </location>
</feature>
<name>A0ABP7XQF4_9ACTN</name>
<evidence type="ECO:0000313" key="3">
    <source>
        <dbReference type="EMBL" id="GAA4123586.1"/>
    </source>
</evidence>
<evidence type="ECO:0000259" key="2">
    <source>
        <dbReference type="Pfam" id="PF00174"/>
    </source>
</evidence>
<dbReference type="InterPro" id="IPR014756">
    <property type="entry name" value="Ig_E-set"/>
</dbReference>
<dbReference type="Gene3D" id="3.90.420.10">
    <property type="entry name" value="Oxidoreductase, molybdopterin-binding domain"/>
    <property type="match status" value="1"/>
</dbReference>
<dbReference type="EMBL" id="BAAAZH010000024">
    <property type="protein sequence ID" value="GAA4123586.1"/>
    <property type="molecule type" value="Genomic_DNA"/>
</dbReference>
<accession>A0ABP7XQF4</accession>
<feature type="transmembrane region" description="Helical" evidence="1">
    <location>
        <begin position="29"/>
        <end position="55"/>
    </location>
</feature>
<dbReference type="PANTHER" id="PTHR19372">
    <property type="entry name" value="SULFITE REDUCTASE"/>
    <property type="match status" value="1"/>
</dbReference>
<organism evidence="3 4">
    <name type="scientific">Nocardioides fonticola</name>
    <dbReference type="NCBI Taxonomy" id="450363"/>
    <lineage>
        <taxon>Bacteria</taxon>
        <taxon>Bacillati</taxon>
        <taxon>Actinomycetota</taxon>
        <taxon>Actinomycetes</taxon>
        <taxon>Propionibacteriales</taxon>
        <taxon>Nocardioidaceae</taxon>
        <taxon>Nocardioides</taxon>
    </lineage>
</organism>
<protein>
    <submittedName>
        <fullName evidence="3">Sulfite oxidase</fullName>
    </submittedName>
</protein>
<feature type="transmembrane region" description="Helical" evidence="1">
    <location>
        <begin position="91"/>
        <end position="111"/>
    </location>
</feature>